<keyword evidence="3" id="KW-1185">Reference proteome</keyword>
<reference evidence="2 3" key="1">
    <citation type="submission" date="2021-06" db="EMBL/GenBank/DDBJ databases">
        <title>Caerostris darwini draft genome.</title>
        <authorList>
            <person name="Kono N."/>
            <person name="Arakawa K."/>
        </authorList>
    </citation>
    <scope>NUCLEOTIDE SEQUENCE [LARGE SCALE GENOMIC DNA]</scope>
</reference>
<organism evidence="2 3">
    <name type="scientific">Caerostris darwini</name>
    <dbReference type="NCBI Taxonomy" id="1538125"/>
    <lineage>
        <taxon>Eukaryota</taxon>
        <taxon>Metazoa</taxon>
        <taxon>Ecdysozoa</taxon>
        <taxon>Arthropoda</taxon>
        <taxon>Chelicerata</taxon>
        <taxon>Arachnida</taxon>
        <taxon>Araneae</taxon>
        <taxon>Araneomorphae</taxon>
        <taxon>Entelegynae</taxon>
        <taxon>Araneoidea</taxon>
        <taxon>Araneidae</taxon>
        <taxon>Caerostris</taxon>
    </lineage>
</organism>
<proteinExistence type="predicted"/>
<comment type="caution">
    <text evidence="2">The sequence shown here is derived from an EMBL/GenBank/DDBJ whole genome shotgun (WGS) entry which is preliminary data.</text>
</comment>
<dbReference type="EMBL" id="BPLQ01010670">
    <property type="protein sequence ID" value="GIY52471.1"/>
    <property type="molecule type" value="Genomic_DNA"/>
</dbReference>
<evidence type="ECO:0000313" key="2">
    <source>
        <dbReference type="EMBL" id="GIY52471.1"/>
    </source>
</evidence>
<accession>A0AAV4U400</accession>
<feature type="chain" id="PRO_5044022621" evidence="1">
    <location>
        <begin position="16"/>
        <end position="131"/>
    </location>
</feature>
<sequence length="131" mass="15497">MAMFLLCLCLNAVRYHDDTTMYPYTLFHVTMFPMPFFINQFKTLVVKDLLPHLFSKHLSMDIFLLATASLMQLGIRCITPCYYPIYPCYHHHHAISYKYVKNTESHAVEYIYTVYPMAMSLAYHQVDVIRI</sequence>
<name>A0AAV4U400_9ARAC</name>
<feature type="signal peptide" evidence="1">
    <location>
        <begin position="1"/>
        <end position="15"/>
    </location>
</feature>
<dbReference type="AlphaFoldDB" id="A0AAV4U400"/>
<dbReference type="Proteomes" id="UP001054837">
    <property type="component" value="Unassembled WGS sequence"/>
</dbReference>
<protein>
    <submittedName>
        <fullName evidence="2">Uncharacterized protein</fullName>
    </submittedName>
</protein>
<gene>
    <name evidence="2" type="ORF">CDAR_181341</name>
</gene>
<keyword evidence="1" id="KW-0732">Signal</keyword>
<evidence type="ECO:0000256" key="1">
    <source>
        <dbReference type="SAM" id="SignalP"/>
    </source>
</evidence>
<evidence type="ECO:0000313" key="3">
    <source>
        <dbReference type="Proteomes" id="UP001054837"/>
    </source>
</evidence>